<reference evidence="1 2" key="1">
    <citation type="submission" date="2020-08" db="EMBL/GenBank/DDBJ databases">
        <title>Sequencing the genomes of 1000 actinobacteria strains.</title>
        <authorList>
            <person name="Klenk H.-P."/>
        </authorList>
    </citation>
    <scope>NUCLEOTIDE SEQUENCE [LARGE SCALE GENOMIC DNA]</scope>
    <source>
        <strain evidence="1 2">DSM 45584</strain>
    </source>
</reference>
<organism evidence="1 2">
    <name type="scientific">Saccharopolyspora phatthalungensis</name>
    <dbReference type="NCBI Taxonomy" id="664693"/>
    <lineage>
        <taxon>Bacteria</taxon>
        <taxon>Bacillati</taxon>
        <taxon>Actinomycetota</taxon>
        <taxon>Actinomycetes</taxon>
        <taxon>Pseudonocardiales</taxon>
        <taxon>Pseudonocardiaceae</taxon>
        <taxon>Saccharopolyspora</taxon>
    </lineage>
</organism>
<keyword evidence="2" id="KW-1185">Reference proteome</keyword>
<accession>A0A840QJI4</accession>
<comment type="caution">
    <text evidence="1">The sequence shown here is derived from an EMBL/GenBank/DDBJ whole genome shotgun (WGS) entry which is preliminary data.</text>
</comment>
<name>A0A840QJI4_9PSEU</name>
<proteinExistence type="predicted"/>
<evidence type="ECO:0000313" key="1">
    <source>
        <dbReference type="EMBL" id="MBB5159095.1"/>
    </source>
</evidence>
<dbReference type="EMBL" id="JACHIW010000002">
    <property type="protein sequence ID" value="MBB5159095.1"/>
    <property type="molecule type" value="Genomic_DNA"/>
</dbReference>
<gene>
    <name evidence="1" type="ORF">BJ970_006694</name>
</gene>
<evidence type="ECO:0000313" key="2">
    <source>
        <dbReference type="Proteomes" id="UP000584374"/>
    </source>
</evidence>
<sequence>MSSELPEPVGAGCVRRLHSRKPLFLNRIRCLPYYKAKTLVYKHLTPQPAYPETVRWMEGLKMTLAISMEIGALVSIEIALEIRNNHSCGTPVVGFVGEPRHRARHALAESDDLRADRPRLAPRNHLPTPHCGQIADGLLATAASCFPDPVTGAVSPS</sequence>
<dbReference type="Proteomes" id="UP000584374">
    <property type="component" value="Unassembled WGS sequence"/>
</dbReference>
<protein>
    <submittedName>
        <fullName evidence="1">Uncharacterized protein</fullName>
    </submittedName>
</protein>
<dbReference type="AlphaFoldDB" id="A0A840QJI4"/>
<dbReference type="RefSeq" id="WP_184731294.1">
    <property type="nucleotide sequence ID" value="NZ_JACHIW010000002.1"/>
</dbReference>